<comment type="caution">
    <text evidence="1">The sequence shown here is derived from an EMBL/GenBank/DDBJ whole genome shotgun (WGS) entry which is preliminary data.</text>
</comment>
<proteinExistence type="predicted"/>
<evidence type="ECO:0000313" key="1">
    <source>
        <dbReference type="EMBL" id="KPQ35120.1"/>
    </source>
</evidence>
<evidence type="ECO:0000313" key="2">
    <source>
        <dbReference type="Proteomes" id="UP000050465"/>
    </source>
</evidence>
<gene>
    <name evidence="1" type="ORF">HLUCCA11_11920</name>
</gene>
<protein>
    <submittedName>
        <fullName evidence="1">Uncharacterized protein</fullName>
    </submittedName>
</protein>
<name>A0A0P7YWC9_9CYAN</name>
<reference evidence="1 2" key="1">
    <citation type="submission" date="2015-09" db="EMBL/GenBank/DDBJ databases">
        <title>Identification and resolution of microdiversity through metagenomic sequencing of parallel consortia.</title>
        <authorList>
            <person name="Nelson W.C."/>
            <person name="Romine M.F."/>
            <person name="Lindemann S.R."/>
        </authorList>
    </citation>
    <scope>NUCLEOTIDE SEQUENCE [LARGE SCALE GENOMIC DNA]</scope>
    <source>
        <strain evidence="1">Ana</strain>
    </source>
</reference>
<accession>A0A0P7YWC9</accession>
<sequence>MTPFFSQTGQLNRIILALLGTYFFAYAVARIEVFHGVETYPNNKMEGRHLYVAKKDQAPGEGWEYKVFFPAIKLEELLRNF</sequence>
<dbReference type="Proteomes" id="UP000050465">
    <property type="component" value="Unassembled WGS sequence"/>
</dbReference>
<organism evidence="1 2">
    <name type="scientific">Phormidesmis priestleyi Ana</name>
    <dbReference type="NCBI Taxonomy" id="1666911"/>
    <lineage>
        <taxon>Bacteria</taxon>
        <taxon>Bacillati</taxon>
        <taxon>Cyanobacteriota</taxon>
        <taxon>Cyanophyceae</taxon>
        <taxon>Leptolyngbyales</taxon>
        <taxon>Leptolyngbyaceae</taxon>
        <taxon>Phormidesmis</taxon>
    </lineage>
</organism>
<dbReference type="EMBL" id="LJZR01000014">
    <property type="protein sequence ID" value="KPQ35120.1"/>
    <property type="molecule type" value="Genomic_DNA"/>
</dbReference>
<dbReference type="AlphaFoldDB" id="A0A0P7YWC9"/>